<organism evidence="1 2">
    <name type="scientific">Phlebiopsis gigantea (strain 11061_1 CR5-6)</name>
    <name type="common">White-rot fungus</name>
    <name type="synonym">Peniophora gigantea</name>
    <dbReference type="NCBI Taxonomy" id="745531"/>
    <lineage>
        <taxon>Eukaryota</taxon>
        <taxon>Fungi</taxon>
        <taxon>Dikarya</taxon>
        <taxon>Basidiomycota</taxon>
        <taxon>Agaricomycotina</taxon>
        <taxon>Agaricomycetes</taxon>
        <taxon>Polyporales</taxon>
        <taxon>Phanerochaetaceae</taxon>
        <taxon>Phlebiopsis</taxon>
    </lineage>
</organism>
<name>A0A0C3RQ91_PHLG1</name>
<reference evidence="1 2" key="1">
    <citation type="journal article" date="2014" name="PLoS Genet.">
        <title>Analysis of the Phlebiopsis gigantea genome, transcriptome and secretome provides insight into its pioneer colonization strategies of wood.</title>
        <authorList>
            <person name="Hori C."/>
            <person name="Ishida T."/>
            <person name="Igarashi K."/>
            <person name="Samejima M."/>
            <person name="Suzuki H."/>
            <person name="Master E."/>
            <person name="Ferreira P."/>
            <person name="Ruiz-Duenas F.J."/>
            <person name="Held B."/>
            <person name="Canessa P."/>
            <person name="Larrondo L.F."/>
            <person name="Schmoll M."/>
            <person name="Druzhinina I.S."/>
            <person name="Kubicek C.P."/>
            <person name="Gaskell J.A."/>
            <person name="Kersten P."/>
            <person name="St John F."/>
            <person name="Glasner J."/>
            <person name="Sabat G."/>
            <person name="Splinter BonDurant S."/>
            <person name="Syed K."/>
            <person name="Yadav J."/>
            <person name="Mgbeahuruike A.C."/>
            <person name="Kovalchuk A."/>
            <person name="Asiegbu F.O."/>
            <person name="Lackner G."/>
            <person name="Hoffmeister D."/>
            <person name="Rencoret J."/>
            <person name="Gutierrez A."/>
            <person name="Sun H."/>
            <person name="Lindquist E."/>
            <person name="Barry K."/>
            <person name="Riley R."/>
            <person name="Grigoriev I.V."/>
            <person name="Henrissat B."/>
            <person name="Kues U."/>
            <person name="Berka R.M."/>
            <person name="Martinez A.T."/>
            <person name="Covert S.F."/>
            <person name="Blanchette R.A."/>
            <person name="Cullen D."/>
        </authorList>
    </citation>
    <scope>NUCLEOTIDE SEQUENCE [LARGE SCALE GENOMIC DNA]</scope>
    <source>
        <strain evidence="1 2">11061_1 CR5-6</strain>
    </source>
</reference>
<accession>A0A0C3RQ91</accession>
<dbReference type="AlphaFoldDB" id="A0A0C3RQ91"/>
<dbReference type="HOGENOM" id="CLU_1070019_0_0_1"/>
<proteinExistence type="predicted"/>
<evidence type="ECO:0000313" key="1">
    <source>
        <dbReference type="EMBL" id="KIP01891.1"/>
    </source>
</evidence>
<protein>
    <submittedName>
        <fullName evidence="1">Uncharacterized protein</fullName>
    </submittedName>
</protein>
<keyword evidence="2" id="KW-1185">Reference proteome</keyword>
<dbReference type="Proteomes" id="UP000053257">
    <property type="component" value="Unassembled WGS sequence"/>
</dbReference>
<gene>
    <name evidence="1" type="ORF">PHLGIDRAFT_321669</name>
</gene>
<dbReference type="EMBL" id="KN840725">
    <property type="protein sequence ID" value="KIP01891.1"/>
    <property type="molecule type" value="Genomic_DNA"/>
</dbReference>
<evidence type="ECO:0000313" key="2">
    <source>
        <dbReference type="Proteomes" id="UP000053257"/>
    </source>
</evidence>
<sequence>MARLRGILGRVLTADVPGPPPWKVYRADIGYEKHTSGLCYGAEAHRLFTSQSRVQYSSGLQGPLRTRCVSLPAQALITYFHHSSYVVIGHRTSTTIPLPTVKPDLPSVPRQIPSSLSFMTPPASPRPAPLLPRPPQEQAIRSIQSRNIVHRQAAPSLSRFFAQVQSSVQQTLAQSTFTCASPAPRTPNSATDPPPLSCVRHRYASAAPRPDFRGLARCSTPIPLHEHRTALGTGFERSWCFGSIHDATSESWFSGAIGDR</sequence>